<evidence type="ECO:0000313" key="2">
    <source>
        <dbReference type="Proteomes" id="UP000799429"/>
    </source>
</evidence>
<evidence type="ECO:0000313" key="1">
    <source>
        <dbReference type="EMBL" id="KAF2842366.1"/>
    </source>
</evidence>
<proteinExistence type="predicted"/>
<organism evidence="1 2">
    <name type="scientific">Patellaria atrata CBS 101060</name>
    <dbReference type="NCBI Taxonomy" id="1346257"/>
    <lineage>
        <taxon>Eukaryota</taxon>
        <taxon>Fungi</taxon>
        <taxon>Dikarya</taxon>
        <taxon>Ascomycota</taxon>
        <taxon>Pezizomycotina</taxon>
        <taxon>Dothideomycetes</taxon>
        <taxon>Dothideomycetes incertae sedis</taxon>
        <taxon>Patellariales</taxon>
        <taxon>Patellariaceae</taxon>
        <taxon>Patellaria</taxon>
    </lineage>
</organism>
<sequence>MLGITSTEKKSKCLFTTCTIPLSIDEKQPPAKKKPFSTILAHPFSHTVDLILSEEMYDLIHTHLNGDNVTLQYSRVFMSLSDILLGDFFNQYIKEGNVLMVSEGHPGVDNTFTLSNGILRLELDRATYERCGLVGTPIESGARKHTKSRYVIELNLRLPSMLHGKKGFERIVWACKNVLNHSLTWLFYDFDKGKDEKECPIMKHHPFERTVKVDCLRMKGIATPPLTNPHVPEDEVYVEQLYEWLGLVSLDSPRICINDGIDPYLSRYQVPDFQDDHEVDGRTNLMSKDLVRLRWHGLIPTDFILSLLLLTMQSVDEEWMALNVSCFGSKSYTILGTGSQEMMLWECP</sequence>
<keyword evidence="2" id="KW-1185">Reference proteome</keyword>
<dbReference type="GO" id="GO:0030681">
    <property type="term" value="C:multimeric ribonuclease P complex"/>
    <property type="evidence" value="ECO:0007669"/>
    <property type="project" value="TreeGrafter"/>
</dbReference>
<dbReference type="GO" id="GO:0000171">
    <property type="term" value="F:ribonuclease MRP activity"/>
    <property type="evidence" value="ECO:0007669"/>
    <property type="project" value="TreeGrafter"/>
</dbReference>
<protein>
    <submittedName>
        <fullName evidence="1">Uncharacterized protein</fullName>
    </submittedName>
</protein>
<dbReference type="Proteomes" id="UP000799429">
    <property type="component" value="Unassembled WGS sequence"/>
</dbReference>
<reference evidence="1" key="1">
    <citation type="journal article" date="2020" name="Stud. Mycol.">
        <title>101 Dothideomycetes genomes: a test case for predicting lifestyles and emergence of pathogens.</title>
        <authorList>
            <person name="Haridas S."/>
            <person name="Albert R."/>
            <person name="Binder M."/>
            <person name="Bloem J."/>
            <person name="Labutti K."/>
            <person name="Salamov A."/>
            <person name="Andreopoulos B."/>
            <person name="Baker S."/>
            <person name="Barry K."/>
            <person name="Bills G."/>
            <person name="Bluhm B."/>
            <person name="Cannon C."/>
            <person name="Castanera R."/>
            <person name="Culley D."/>
            <person name="Daum C."/>
            <person name="Ezra D."/>
            <person name="Gonzalez J."/>
            <person name="Henrissat B."/>
            <person name="Kuo A."/>
            <person name="Liang C."/>
            <person name="Lipzen A."/>
            <person name="Lutzoni F."/>
            <person name="Magnuson J."/>
            <person name="Mondo S."/>
            <person name="Nolan M."/>
            <person name="Ohm R."/>
            <person name="Pangilinan J."/>
            <person name="Park H.-J."/>
            <person name="Ramirez L."/>
            <person name="Alfaro M."/>
            <person name="Sun H."/>
            <person name="Tritt A."/>
            <person name="Yoshinaga Y."/>
            <person name="Zwiers L.-H."/>
            <person name="Turgeon B."/>
            <person name="Goodwin S."/>
            <person name="Spatafora J."/>
            <person name="Crous P."/>
            <person name="Grigoriev I."/>
        </authorList>
    </citation>
    <scope>NUCLEOTIDE SEQUENCE</scope>
    <source>
        <strain evidence="1">CBS 101060</strain>
    </source>
</reference>
<dbReference type="AlphaFoldDB" id="A0A9P4VQX7"/>
<dbReference type="Pfam" id="PF08584">
    <property type="entry name" value="Ribonuc_P_40"/>
    <property type="match status" value="1"/>
</dbReference>
<dbReference type="GO" id="GO:0001682">
    <property type="term" value="P:tRNA 5'-leader removal"/>
    <property type="evidence" value="ECO:0007669"/>
    <property type="project" value="InterPro"/>
</dbReference>
<dbReference type="GO" id="GO:0000447">
    <property type="term" value="P:endonucleolytic cleavage in ITS1 to separate SSU-rRNA from 5.8S rRNA and LSU-rRNA from tricistronic rRNA transcript (SSU-rRNA, 5.8S rRNA, LSU-rRNA)"/>
    <property type="evidence" value="ECO:0007669"/>
    <property type="project" value="TreeGrafter"/>
</dbReference>
<comment type="caution">
    <text evidence="1">The sequence shown here is derived from an EMBL/GenBank/DDBJ whole genome shotgun (WGS) entry which is preliminary data.</text>
</comment>
<dbReference type="PANTHER" id="PTHR15396">
    <property type="entry name" value="RIBONUCLEASE P PROTEIN SUBUNIT P40"/>
    <property type="match status" value="1"/>
</dbReference>
<accession>A0A9P4VQX7</accession>
<name>A0A9P4VQX7_9PEZI</name>
<dbReference type="PANTHER" id="PTHR15396:SF1">
    <property type="entry name" value="RIBONUCLEASE P PROTEIN SUBUNIT P40"/>
    <property type="match status" value="1"/>
</dbReference>
<dbReference type="OrthoDB" id="63112at2759"/>
<dbReference type="GO" id="GO:0000172">
    <property type="term" value="C:ribonuclease MRP complex"/>
    <property type="evidence" value="ECO:0007669"/>
    <property type="project" value="TreeGrafter"/>
</dbReference>
<dbReference type="InterPro" id="IPR013893">
    <property type="entry name" value="RNase_P_Rpp40"/>
</dbReference>
<dbReference type="GO" id="GO:0004526">
    <property type="term" value="F:ribonuclease P activity"/>
    <property type="evidence" value="ECO:0007669"/>
    <property type="project" value="TreeGrafter"/>
</dbReference>
<dbReference type="EMBL" id="MU006090">
    <property type="protein sequence ID" value="KAF2842366.1"/>
    <property type="molecule type" value="Genomic_DNA"/>
</dbReference>
<gene>
    <name evidence="1" type="ORF">M501DRAFT_1013712</name>
</gene>